<sequence length="96" mass="9872">MERNRKMVDSVTFGPARLAPGLRASGAAEAAPKREKMLKPAAPHSLSLATALAQKGPPYDAEKVASLRAALASGAYKVDLGAVADGIIRFGGQDLG</sequence>
<accession>A0A553WC93</accession>
<dbReference type="EMBL" id="VKKU01000002">
    <property type="protein sequence ID" value="TSB02316.1"/>
    <property type="molecule type" value="Genomic_DNA"/>
</dbReference>
<evidence type="ECO:0000256" key="2">
    <source>
        <dbReference type="ARBA" id="ARBA00017823"/>
    </source>
</evidence>
<evidence type="ECO:0000313" key="11">
    <source>
        <dbReference type="Proteomes" id="UP000320160"/>
    </source>
</evidence>
<evidence type="ECO:0000256" key="8">
    <source>
        <dbReference type="ARBA" id="ARBA00030117"/>
    </source>
</evidence>
<comment type="similarity">
    <text evidence="1">Belongs to the FlgM family.</text>
</comment>
<keyword evidence="6" id="KW-0804">Transcription</keyword>
<evidence type="ECO:0000259" key="9">
    <source>
        <dbReference type="Pfam" id="PF04316"/>
    </source>
</evidence>
<evidence type="ECO:0000256" key="5">
    <source>
        <dbReference type="ARBA" id="ARBA00023015"/>
    </source>
</evidence>
<gene>
    <name evidence="10" type="primary">flgM</name>
    <name evidence="10" type="ORF">FOM92_14560</name>
</gene>
<organism evidence="10 11">
    <name type="scientific">Sphingorhabdus contaminans</name>
    <dbReference type="NCBI Taxonomy" id="1343899"/>
    <lineage>
        <taxon>Bacteria</taxon>
        <taxon>Pseudomonadati</taxon>
        <taxon>Pseudomonadota</taxon>
        <taxon>Alphaproteobacteria</taxon>
        <taxon>Sphingomonadales</taxon>
        <taxon>Sphingomonadaceae</taxon>
        <taxon>Sphingorhabdus</taxon>
    </lineage>
</organism>
<dbReference type="Pfam" id="PF04316">
    <property type="entry name" value="FlgM"/>
    <property type="match status" value="1"/>
</dbReference>
<dbReference type="GO" id="GO:0045892">
    <property type="term" value="P:negative regulation of DNA-templated transcription"/>
    <property type="evidence" value="ECO:0007669"/>
    <property type="project" value="InterPro"/>
</dbReference>
<dbReference type="SUPFAM" id="SSF101498">
    <property type="entry name" value="Anti-sigma factor FlgM"/>
    <property type="match status" value="1"/>
</dbReference>
<keyword evidence="10" id="KW-0969">Cilium</keyword>
<keyword evidence="11" id="KW-1185">Reference proteome</keyword>
<keyword evidence="4" id="KW-1005">Bacterial flagellum biogenesis</keyword>
<evidence type="ECO:0000313" key="10">
    <source>
        <dbReference type="EMBL" id="TSB02316.1"/>
    </source>
</evidence>
<keyword evidence="5" id="KW-0805">Transcription regulation</keyword>
<dbReference type="Proteomes" id="UP000320160">
    <property type="component" value="Unassembled WGS sequence"/>
</dbReference>
<reference evidence="10 11" key="1">
    <citation type="submission" date="2019-07" db="EMBL/GenBank/DDBJ databases">
        <authorList>
            <person name="Park M."/>
        </authorList>
    </citation>
    <scope>NUCLEOTIDE SEQUENCE [LARGE SCALE GENOMIC DNA]</scope>
    <source>
        <strain evidence="10 11">KCTC32445</strain>
    </source>
</reference>
<keyword evidence="10" id="KW-0966">Cell projection</keyword>
<proteinExistence type="inferred from homology"/>
<dbReference type="AlphaFoldDB" id="A0A553WC93"/>
<name>A0A553WC93_9SPHN</name>
<protein>
    <recommendedName>
        <fullName evidence="2">Negative regulator of flagellin synthesis</fullName>
    </recommendedName>
    <alternativeName>
        <fullName evidence="8">Anti-sigma-28 factor</fullName>
    </alternativeName>
</protein>
<dbReference type="GO" id="GO:0044781">
    <property type="term" value="P:bacterial-type flagellum organization"/>
    <property type="evidence" value="ECO:0007669"/>
    <property type="project" value="UniProtKB-KW"/>
</dbReference>
<evidence type="ECO:0000256" key="3">
    <source>
        <dbReference type="ARBA" id="ARBA00022491"/>
    </source>
</evidence>
<evidence type="ECO:0000256" key="1">
    <source>
        <dbReference type="ARBA" id="ARBA00005322"/>
    </source>
</evidence>
<keyword evidence="3" id="KW-0678">Repressor</keyword>
<evidence type="ECO:0000256" key="4">
    <source>
        <dbReference type="ARBA" id="ARBA00022795"/>
    </source>
</evidence>
<evidence type="ECO:0000256" key="7">
    <source>
        <dbReference type="ARBA" id="ARBA00024739"/>
    </source>
</evidence>
<dbReference type="InterPro" id="IPR035890">
    <property type="entry name" value="Anti-sigma-28_factor_FlgM_sf"/>
</dbReference>
<dbReference type="InterPro" id="IPR007412">
    <property type="entry name" value="FlgM"/>
</dbReference>
<comment type="caution">
    <text evidence="10">The sequence shown here is derived from an EMBL/GenBank/DDBJ whole genome shotgun (WGS) entry which is preliminary data.</text>
</comment>
<evidence type="ECO:0000256" key="6">
    <source>
        <dbReference type="ARBA" id="ARBA00023163"/>
    </source>
</evidence>
<comment type="function">
    <text evidence="7">Responsible for the coupling of flagellin expression to flagellar assembly by preventing expression of the flagellin genes when a component of the middle class of proteins is defective. It negatively regulates flagellar genes by inhibiting the activity of FliA by directly binding to FliA.</text>
</comment>
<feature type="domain" description="Anti-sigma-28 factor FlgM C-terminal" evidence="9">
    <location>
        <begin position="49"/>
        <end position="88"/>
    </location>
</feature>
<dbReference type="InterPro" id="IPR031316">
    <property type="entry name" value="FlgM_C"/>
</dbReference>
<dbReference type="OrthoDB" id="7595484at2"/>
<dbReference type="NCBIfam" id="TIGR03824">
    <property type="entry name" value="FlgM_jcvi"/>
    <property type="match status" value="1"/>
</dbReference>
<keyword evidence="10" id="KW-0282">Flagellum</keyword>